<dbReference type="EMBL" id="BMAV01015058">
    <property type="protein sequence ID" value="GFY64063.1"/>
    <property type="molecule type" value="Genomic_DNA"/>
</dbReference>
<evidence type="ECO:0000313" key="1">
    <source>
        <dbReference type="EMBL" id="GFY64063.1"/>
    </source>
</evidence>
<dbReference type="OrthoDB" id="10337122at2759"/>
<evidence type="ECO:0000313" key="2">
    <source>
        <dbReference type="Proteomes" id="UP000886998"/>
    </source>
</evidence>
<dbReference type="AlphaFoldDB" id="A0A8X6Y4J2"/>
<proteinExistence type="predicted"/>
<protein>
    <submittedName>
        <fullName evidence="1">Uncharacterized protein</fullName>
    </submittedName>
</protein>
<name>A0A8X6Y4J2_9ARAC</name>
<sequence>MWFQLALSPEAPLLGVLVGVDNLLYFRIVDIANLLGRKNGAMFAKRFPYDIILGNDVILRTQKYPKQTACAHLITRDTAVRIIRRENLELAKKFSNTLDTGNA</sequence>
<organism evidence="1 2">
    <name type="scientific">Trichonephila inaurata madagascariensis</name>
    <dbReference type="NCBI Taxonomy" id="2747483"/>
    <lineage>
        <taxon>Eukaryota</taxon>
        <taxon>Metazoa</taxon>
        <taxon>Ecdysozoa</taxon>
        <taxon>Arthropoda</taxon>
        <taxon>Chelicerata</taxon>
        <taxon>Arachnida</taxon>
        <taxon>Araneae</taxon>
        <taxon>Araneomorphae</taxon>
        <taxon>Entelegynae</taxon>
        <taxon>Araneoidea</taxon>
        <taxon>Nephilidae</taxon>
        <taxon>Trichonephila</taxon>
        <taxon>Trichonephila inaurata</taxon>
    </lineage>
</organism>
<reference evidence="1" key="1">
    <citation type="submission" date="2020-08" db="EMBL/GenBank/DDBJ databases">
        <title>Multicomponent nature underlies the extraordinary mechanical properties of spider dragline silk.</title>
        <authorList>
            <person name="Kono N."/>
            <person name="Nakamura H."/>
            <person name="Mori M."/>
            <person name="Yoshida Y."/>
            <person name="Ohtoshi R."/>
            <person name="Malay A.D."/>
            <person name="Moran D.A.P."/>
            <person name="Tomita M."/>
            <person name="Numata K."/>
            <person name="Arakawa K."/>
        </authorList>
    </citation>
    <scope>NUCLEOTIDE SEQUENCE</scope>
</reference>
<dbReference type="Proteomes" id="UP000886998">
    <property type="component" value="Unassembled WGS sequence"/>
</dbReference>
<keyword evidence="2" id="KW-1185">Reference proteome</keyword>
<comment type="caution">
    <text evidence="1">The sequence shown here is derived from an EMBL/GenBank/DDBJ whole genome shotgun (WGS) entry which is preliminary data.</text>
</comment>
<accession>A0A8X6Y4J2</accession>
<gene>
    <name evidence="1" type="ORF">TNIN_183961</name>
</gene>